<dbReference type="GO" id="GO:0008017">
    <property type="term" value="F:microtubule binding"/>
    <property type="evidence" value="ECO:0007669"/>
    <property type="project" value="InterPro"/>
</dbReference>
<dbReference type="PANTHER" id="PTHR31355:SF22">
    <property type="entry name" value="TORTIFOLIA1-LIKE PROTEIN 2"/>
    <property type="match status" value="1"/>
</dbReference>
<dbReference type="EMBL" id="NCVQ01000010">
    <property type="protein sequence ID" value="PWZ04763.1"/>
    <property type="molecule type" value="Genomic_DNA"/>
</dbReference>
<protein>
    <submittedName>
        <fullName evidence="1">TORTIFOLIA1-like protein 2</fullName>
    </submittedName>
</protein>
<proteinExistence type="predicted"/>
<dbReference type="PANTHER" id="PTHR31355">
    <property type="entry name" value="MICROTUBULE-ASSOCIATED PROTEIN TORTIFOLIA1"/>
    <property type="match status" value="1"/>
</dbReference>
<reference evidence="1" key="1">
    <citation type="journal article" date="2018" name="Nat. Genet.">
        <title>Extensive intraspecific gene order and gene structural variations between Mo17 and other maize genomes.</title>
        <authorList>
            <person name="Sun S."/>
            <person name="Zhou Y."/>
            <person name="Chen J."/>
            <person name="Shi J."/>
            <person name="Zhao H."/>
            <person name="Zhao H."/>
            <person name="Song W."/>
            <person name="Zhang M."/>
            <person name="Cui Y."/>
            <person name="Dong X."/>
            <person name="Liu H."/>
            <person name="Ma X."/>
            <person name="Jiao Y."/>
            <person name="Wang B."/>
            <person name="Wei X."/>
            <person name="Stein J.C."/>
            <person name="Glaubitz J.C."/>
            <person name="Lu F."/>
            <person name="Yu G."/>
            <person name="Liang C."/>
            <person name="Fengler K."/>
            <person name="Li B."/>
            <person name="Rafalski A."/>
            <person name="Schnable P.S."/>
            <person name="Ware D.H."/>
            <person name="Buckler E.S."/>
            <person name="Lai J."/>
        </authorList>
    </citation>
    <scope>NUCLEOTIDE SEQUENCE [LARGE SCALE GENOMIC DNA]</scope>
    <source>
        <tissue evidence="1">Seedling</tissue>
    </source>
</reference>
<comment type="caution">
    <text evidence="1">The sequence shown here is derived from an EMBL/GenBank/DDBJ whole genome shotgun (WGS) entry which is preliminary data.</text>
</comment>
<organism evidence="1">
    <name type="scientific">Zea mays</name>
    <name type="common">Maize</name>
    <dbReference type="NCBI Taxonomy" id="4577"/>
    <lineage>
        <taxon>Eukaryota</taxon>
        <taxon>Viridiplantae</taxon>
        <taxon>Streptophyta</taxon>
        <taxon>Embryophyta</taxon>
        <taxon>Tracheophyta</taxon>
        <taxon>Spermatophyta</taxon>
        <taxon>Magnoliopsida</taxon>
        <taxon>Liliopsida</taxon>
        <taxon>Poales</taxon>
        <taxon>Poaceae</taxon>
        <taxon>PACMAD clade</taxon>
        <taxon>Panicoideae</taxon>
        <taxon>Andropogonodae</taxon>
        <taxon>Andropogoneae</taxon>
        <taxon>Tripsacinae</taxon>
        <taxon>Zea</taxon>
    </lineage>
</organism>
<dbReference type="GO" id="GO:0005874">
    <property type="term" value="C:microtubule"/>
    <property type="evidence" value="ECO:0007669"/>
    <property type="project" value="InterPro"/>
</dbReference>
<dbReference type="ExpressionAtlas" id="A0A3L6D9C5">
    <property type="expression patterns" value="baseline and differential"/>
</dbReference>
<gene>
    <name evidence="1" type="primary">TOR1L2_1</name>
    <name evidence="1" type="ORF">Zm00014a_009795</name>
</gene>
<evidence type="ECO:0000313" key="1">
    <source>
        <dbReference type="EMBL" id="PWZ04763.1"/>
    </source>
</evidence>
<dbReference type="Proteomes" id="UP000251960">
    <property type="component" value="Chromosome 9"/>
</dbReference>
<sequence length="342" mass="38524">MKTGDWRVEVSVLKQSMIPLVDNNEKGSSKACSLKDTKRNAYESVDVDNKFDYDIVDDKQECSSVSEVASRSFETKHVTTAQECTEDCDSAEVTEQCPRGRESKSIGSTITDVTTHDTHSCCLNTMNELALVRKQLQEMERKQAKNFDLLQEFMASSAENMSVLNLKVHNLENDVDKTVKPLTVCALIQAQTTGKQTHRISNVLVLLGSVTVGGLYKTQHGVRERGRERRWYLPLECFDLSKTQFISSKLDDTVIKTIETAPNNELKKAKEIIQRIRRRELYKGLVQLFHLIRIYELCLNPGFLISSSVHFLQLLSIANQLLSNYTAGTGLLETPPLGLGNF</sequence>
<accession>A0A3L6D9C5</accession>
<dbReference type="InterPro" id="IPR033337">
    <property type="entry name" value="TORTIFOLIA1/SINE1-2"/>
</dbReference>
<name>A0A3L6D9C5_MAIZE</name>
<dbReference type="AlphaFoldDB" id="A0A3L6D9C5"/>